<dbReference type="PATRIC" id="fig|1415166.3.peg.6230"/>
<accession>W5TUF7</accession>
<gene>
    <name evidence="1" type="ORF">NONO_c60550</name>
</gene>
<dbReference type="EMBL" id="CP006850">
    <property type="protein sequence ID" value="AHH20831.1"/>
    <property type="molecule type" value="Genomic_DNA"/>
</dbReference>
<dbReference type="Proteomes" id="UP000019150">
    <property type="component" value="Chromosome"/>
</dbReference>
<dbReference type="AlphaFoldDB" id="W5TUF7"/>
<keyword evidence="2" id="KW-1185">Reference proteome</keyword>
<protein>
    <submittedName>
        <fullName evidence="1">Uncharacterized protein</fullName>
    </submittedName>
</protein>
<proteinExistence type="predicted"/>
<dbReference type="RefSeq" id="WP_025352171.1">
    <property type="nucleotide sequence ID" value="NZ_CP006850.1"/>
</dbReference>
<organism evidence="1 2">
    <name type="scientific">Nocardia nova SH22a</name>
    <dbReference type="NCBI Taxonomy" id="1415166"/>
    <lineage>
        <taxon>Bacteria</taxon>
        <taxon>Bacillati</taxon>
        <taxon>Actinomycetota</taxon>
        <taxon>Actinomycetes</taxon>
        <taxon>Mycobacteriales</taxon>
        <taxon>Nocardiaceae</taxon>
        <taxon>Nocardia</taxon>
    </lineage>
</organism>
<reference evidence="1 2" key="1">
    <citation type="journal article" date="2014" name="Appl. Environ. Microbiol.">
        <title>Insights into the Microbial Degradation of Rubber and Gutta-Percha by Analysis of the Complete Genome of Nocardia nova SH22a.</title>
        <authorList>
            <person name="Luo Q."/>
            <person name="Hiessl S."/>
            <person name="Poehlein A."/>
            <person name="Daniel R."/>
            <person name="Steinbuchel A."/>
        </authorList>
    </citation>
    <scope>NUCLEOTIDE SEQUENCE [LARGE SCALE GENOMIC DNA]</scope>
    <source>
        <strain evidence="1">SH22a</strain>
    </source>
</reference>
<sequence length="76" mass="8843">MNPDVWGVEDVRSREFHYVITLQYHDESGRAWLRTQEGIYRAAPGCTRQKAYNVIRDSLGHPDSNTTFFSLEPNEL</sequence>
<dbReference type="STRING" id="1415166.NONO_c60550"/>
<name>W5TUF7_9NOCA</name>
<dbReference type="KEGG" id="nno:NONO_c60550"/>
<evidence type="ECO:0000313" key="1">
    <source>
        <dbReference type="EMBL" id="AHH20831.1"/>
    </source>
</evidence>
<dbReference type="HOGENOM" id="CLU_2650830_0_0_11"/>
<evidence type="ECO:0000313" key="2">
    <source>
        <dbReference type="Proteomes" id="UP000019150"/>
    </source>
</evidence>